<name>A0A0F9GRQ2_9ZZZZ</name>
<dbReference type="EMBL" id="LAZR01019228">
    <property type="protein sequence ID" value="KKL93291.1"/>
    <property type="molecule type" value="Genomic_DNA"/>
</dbReference>
<gene>
    <name evidence="1" type="ORF">LCGC14_1876180</name>
</gene>
<proteinExistence type="predicted"/>
<organism evidence="1">
    <name type="scientific">marine sediment metagenome</name>
    <dbReference type="NCBI Taxonomy" id="412755"/>
    <lineage>
        <taxon>unclassified sequences</taxon>
        <taxon>metagenomes</taxon>
        <taxon>ecological metagenomes</taxon>
    </lineage>
</organism>
<feature type="non-terminal residue" evidence="1">
    <location>
        <position position="193"/>
    </location>
</feature>
<accession>A0A0F9GRQ2</accession>
<comment type="caution">
    <text evidence="1">The sequence shown here is derived from an EMBL/GenBank/DDBJ whole genome shotgun (WGS) entry which is preliminary data.</text>
</comment>
<sequence>MKAAIFSCKGLGDGLISLLLSNNLYLNGYRVDTFHGSLDQMQSFFSHLPIKKYPNEDKIDQILKFYDQIFVSYNESSSFIMKLIKEGKKIFIDKVFVLNPCPSKKIGGQPYHRDALFDPSINMVDNILLFCKKILKLKKTSKKIDLKIDKNLTFKKFEKRVILHPASAKKSKNWPINKYIKLAQVLKLKGYDP</sequence>
<protein>
    <submittedName>
        <fullName evidence="1">Uncharacterized protein</fullName>
    </submittedName>
</protein>
<reference evidence="1" key="1">
    <citation type="journal article" date="2015" name="Nature">
        <title>Complex archaea that bridge the gap between prokaryotes and eukaryotes.</title>
        <authorList>
            <person name="Spang A."/>
            <person name="Saw J.H."/>
            <person name="Jorgensen S.L."/>
            <person name="Zaremba-Niedzwiedzka K."/>
            <person name="Martijn J."/>
            <person name="Lind A.E."/>
            <person name="van Eijk R."/>
            <person name="Schleper C."/>
            <person name="Guy L."/>
            <person name="Ettema T.J."/>
        </authorList>
    </citation>
    <scope>NUCLEOTIDE SEQUENCE</scope>
</reference>
<dbReference type="SUPFAM" id="SSF53756">
    <property type="entry name" value="UDP-Glycosyltransferase/glycogen phosphorylase"/>
    <property type="match status" value="1"/>
</dbReference>
<evidence type="ECO:0000313" key="1">
    <source>
        <dbReference type="EMBL" id="KKL93291.1"/>
    </source>
</evidence>
<dbReference type="AlphaFoldDB" id="A0A0F9GRQ2"/>